<dbReference type="InterPro" id="IPR046433">
    <property type="entry name" value="ActCoA_hydro"/>
</dbReference>
<protein>
    <submittedName>
        <fullName evidence="5">Acetyl-coa hydrolase/transferase</fullName>
    </submittedName>
</protein>
<evidence type="ECO:0000313" key="5">
    <source>
        <dbReference type="EMBL" id="KUG05140.1"/>
    </source>
</evidence>
<dbReference type="GO" id="GO:0016787">
    <property type="term" value="F:hydrolase activity"/>
    <property type="evidence" value="ECO:0007669"/>
    <property type="project" value="UniProtKB-KW"/>
</dbReference>
<dbReference type="Pfam" id="PF02550">
    <property type="entry name" value="AcetylCoA_hydro"/>
    <property type="match status" value="1"/>
</dbReference>
<evidence type="ECO:0000256" key="2">
    <source>
        <dbReference type="ARBA" id="ARBA00022679"/>
    </source>
</evidence>
<dbReference type="PANTHER" id="PTHR21432:SF20">
    <property type="entry name" value="ACETYL-COA HYDROLASE"/>
    <property type="match status" value="1"/>
</dbReference>
<comment type="similarity">
    <text evidence="1">Belongs to the acetyl-CoA hydrolase/transferase family.</text>
</comment>
<dbReference type="GO" id="GO:0006083">
    <property type="term" value="P:acetate metabolic process"/>
    <property type="evidence" value="ECO:0007669"/>
    <property type="project" value="InterPro"/>
</dbReference>
<dbReference type="InterPro" id="IPR038460">
    <property type="entry name" value="AcetylCoA_hyd_C_sf"/>
</dbReference>
<name>A0A0W8E937_9ZZZZ</name>
<comment type="caution">
    <text evidence="5">The sequence shown here is derived from an EMBL/GenBank/DDBJ whole genome shotgun (WGS) entry which is preliminary data.</text>
</comment>
<accession>A0A0W8E937</accession>
<dbReference type="Gene3D" id="3.40.1080.10">
    <property type="entry name" value="Glutaconate Coenzyme A-transferase"/>
    <property type="match status" value="1"/>
</dbReference>
<dbReference type="InterPro" id="IPR026888">
    <property type="entry name" value="AcetylCoA_hyd_C"/>
</dbReference>
<dbReference type="Gene3D" id="3.30.750.70">
    <property type="entry name" value="4-hydroxybutyrate coenzyme like domains"/>
    <property type="match status" value="1"/>
</dbReference>
<gene>
    <name evidence="5" type="ORF">ASZ90_017461</name>
</gene>
<feature type="domain" description="Acetyl-CoA hydrolase/transferase N-terminal" evidence="3">
    <location>
        <begin position="3"/>
        <end position="187"/>
    </location>
</feature>
<evidence type="ECO:0000259" key="3">
    <source>
        <dbReference type="Pfam" id="PF02550"/>
    </source>
</evidence>
<keyword evidence="5" id="KW-0378">Hydrolase</keyword>
<dbReference type="GO" id="GO:0008775">
    <property type="term" value="F:acetate CoA-transferase activity"/>
    <property type="evidence" value="ECO:0007669"/>
    <property type="project" value="InterPro"/>
</dbReference>
<feature type="domain" description="Acetyl-CoA hydrolase/transferase C-terminal" evidence="4">
    <location>
        <begin position="279"/>
        <end position="433"/>
    </location>
</feature>
<dbReference type="InterPro" id="IPR037171">
    <property type="entry name" value="NagB/RpiA_transferase-like"/>
</dbReference>
<reference evidence="5" key="1">
    <citation type="journal article" date="2015" name="Proc. Natl. Acad. Sci. U.S.A.">
        <title>Networks of energetic and metabolic interactions define dynamics in microbial communities.</title>
        <authorList>
            <person name="Embree M."/>
            <person name="Liu J.K."/>
            <person name="Al-Bassam M.M."/>
            <person name="Zengler K."/>
        </authorList>
    </citation>
    <scope>NUCLEOTIDE SEQUENCE</scope>
</reference>
<evidence type="ECO:0000259" key="4">
    <source>
        <dbReference type="Pfam" id="PF13336"/>
    </source>
</evidence>
<dbReference type="PANTHER" id="PTHR21432">
    <property type="entry name" value="ACETYL-COA HYDROLASE-RELATED"/>
    <property type="match status" value="1"/>
</dbReference>
<evidence type="ECO:0000256" key="1">
    <source>
        <dbReference type="ARBA" id="ARBA00009632"/>
    </source>
</evidence>
<keyword evidence="2 5" id="KW-0808">Transferase</keyword>
<sequence length="446" mass="49059">MSKTEYENKLISTAEAARTVQSGDVIGTGLAIGSGSPDIFNAILDRYEELQGVRILDTIGLYPFKFLDPEFMMKLDGHINYMPAFSIATGRKMNNAKQADFYPVMSSDLADKVWHKSDVFIAKVTPPNESGYVNLGLTNFYTMETIREGRASGKQRVTIGEVNDQMPVIYGNNWMHISEFDYFVENSTPIPTFGRGTPTEVDKNIAEYVLELINDGDTIQMGIGGIPEAVVSGLEGKKDLGVLTEMFPIGLPQLVAKGIVTNKRKPFHKGITVATFCMGDEEMYKYVTENPACEFYPSSYTNNPVFIAQHPNMVAMNMALMVDLSGQINSEGLGHTQISGSGGQLDFMIGSFWSEGGKGITLVSSSRAMKDGSLSSAIVPDLPLGSPITVPRTYAQYVVTEYGIANLRYKSRTERARELISVAHPDLRGELRASMNKNFYPFASIK</sequence>
<dbReference type="InterPro" id="IPR003702">
    <property type="entry name" value="ActCoA_hydro_N"/>
</dbReference>
<dbReference type="SUPFAM" id="SSF100950">
    <property type="entry name" value="NagB/RpiA/CoA transferase-like"/>
    <property type="match status" value="2"/>
</dbReference>
<dbReference type="Pfam" id="PF13336">
    <property type="entry name" value="AcetylCoA_hyd_C"/>
    <property type="match status" value="1"/>
</dbReference>
<proteinExistence type="inferred from homology"/>
<organism evidence="5">
    <name type="scientific">hydrocarbon metagenome</name>
    <dbReference type="NCBI Taxonomy" id="938273"/>
    <lineage>
        <taxon>unclassified sequences</taxon>
        <taxon>metagenomes</taxon>
        <taxon>ecological metagenomes</taxon>
    </lineage>
</organism>
<dbReference type="AlphaFoldDB" id="A0A0W8E937"/>
<dbReference type="EMBL" id="LNQE01001829">
    <property type="protein sequence ID" value="KUG05140.1"/>
    <property type="molecule type" value="Genomic_DNA"/>
</dbReference>
<dbReference type="Gene3D" id="3.40.1080.20">
    <property type="entry name" value="Acetyl-CoA hydrolase/transferase C-terminal domain"/>
    <property type="match status" value="1"/>
</dbReference>